<reference evidence="1 2" key="1">
    <citation type="submission" date="2023-10" db="EMBL/GenBank/DDBJ databases">
        <title>Development of a sustainable strategy for remediation of hydrocarbon-contaminated territories based on the waste exchange concept.</title>
        <authorList>
            <person name="Krivoruchko A."/>
        </authorList>
    </citation>
    <scope>NUCLEOTIDE SEQUENCE [LARGE SCALE GENOMIC DNA]</scope>
    <source>
        <strain evidence="1 2">IEGM 1322</strain>
    </source>
</reference>
<evidence type="ECO:0000313" key="2">
    <source>
        <dbReference type="Proteomes" id="UP001185899"/>
    </source>
</evidence>
<protein>
    <submittedName>
        <fullName evidence="1">Uncharacterized protein</fullName>
    </submittedName>
</protein>
<accession>A0ABU4B4U3</accession>
<name>A0ABU4B4U3_9NOCA</name>
<dbReference type="RefSeq" id="WP_317549639.1">
    <property type="nucleotide sequence ID" value="NZ_JAWLKE010000011.1"/>
</dbReference>
<sequence length="68" mass="7505">MASDPVPRVVLDPDYYEHGTLARRHAHGLLDDVDSVLADVETRADSLLEALVDFLESETTRVPADTVE</sequence>
<dbReference type="Proteomes" id="UP001185899">
    <property type="component" value="Unassembled WGS sequence"/>
</dbReference>
<proteinExistence type="predicted"/>
<keyword evidence="2" id="KW-1185">Reference proteome</keyword>
<dbReference type="EMBL" id="JAWLKE010000011">
    <property type="protein sequence ID" value="MDV6233465.1"/>
    <property type="molecule type" value="Genomic_DNA"/>
</dbReference>
<gene>
    <name evidence="1" type="ORF">R3P95_23160</name>
</gene>
<comment type="caution">
    <text evidence="1">The sequence shown here is derived from an EMBL/GenBank/DDBJ whole genome shotgun (WGS) entry which is preliminary data.</text>
</comment>
<organism evidence="1 2">
    <name type="scientific">Rhodococcus cercidiphylli</name>
    <dbReference type="NCBI Taxonomy" id="489916"/>
    <lineage>
        <taxon>Bacteria</taxon>
        <taxon>Bacillati</taxon>
        <taxon>Actinomycetota</taxon>
        <taxon>Actinomycetes</taxon>
        <taxon>Mycobacteriales</taxon>
        <taxon>Nocardiaceae</taxon>
        <taxon>Rhodococcus</taxon>
    </lineage>
</organism>
<evidence type="ECO:0000313" key="1">
    <source>
        <dbReference type="EMBL" id="MDV6233465.1"/>
    </source>
</evidence>